<sequence length="320" mass="34082">MGRKIIIAAFAAICIMSCSTDTSDTQTITIDESIPEIVDLVGFVPATEFDETPQGKYVGIFGHHLNQDLHGKIYINAGADTRYTALIELVNGEKLSFTGVQQSRSNPDLIHFEGESGNFDINFADYTNPEATNVIMDSADTEAYMVLTKETSGASPFIILGTYVDNSDPSFFGNWDLITNPATSIATPVTLMGVSGTAITQEIVTMSVSHAGSMNPAIVNTPEDFDTNIAVACAPDGVTIPTTEPVIIELVVPFIGIIGNAISAGGQTSMINGIEATWSFNYTTPIPLIGQPEAYVDDSCNPTMSGTWTWNGRTGTTLAL</sequence>
<dbReference type="EMBL" id="JBHSFV010000011">
    <property type="protein sequence ID" value="MFC4635677.1"/>
    <property type="molecule type" value="Genomic_DNA"/>
</dbReference>
<dbReference type="Proteomes" id="UP001596043">
    <property type="component" value="Unassembled WGS sequence"/>
</dbReference>
<evidence type="ECO:0000313" key="3">
    <source>
        <dbReference type="Proteomes" id="UP001596043"/>
    </source>
</evidence>
<evidence type="ECO:0000256" key="1">
    <source>
        <dbReference type="SAM" id="SignalP"/>
    </source>
</evidence>
<gene>
    <name evidence="2" type="ORF">ACFO3O_17325</name>
</gene>
<dbReference type="RefSeq" id="WP_379981131.1">
    <property type="nucleotide sequence ID" value="NZ_JBHSFV010000011.1"/>
</dbReference>
<evidence type="ECO:0000313" key="2">
    <source>
        <dbReference type="EMBL" id="MFC4635677.1"/>
    </source>
</evidence>
<feature type="signal peptide" evidence="1">
    <location>
        <begin position="1"/>
        <end position="20"/>
    </location>
</feature>
<organism evidence="2 3">
    <name type="scientific">Dokdonia ponticola</name>
    <dbReference type="NCBI Taxonomy" id="2041041"/>
    <lineage>
        <taxon>Bacteria</taxon>
        <taxon>Pseudomonadati</taxon>
        <taxon>Bacteroidota</taxon>
        <taxon>Flavobacteriia</taxon>
        <taxon>Flavobacteriales</taxon>
        <taxon>Flavobacteriaceae</taxon>
        <taxon>Dokdonia</taxon>
    </lineage>
</organism>
<proteinExistence type="predicted"/>
<name>A0ABV9HZU1_9FLAO</name>
<keyword evidence="3" id="KW-1185">Reference proteome</keyword>
<reference evidence="3" key="1">
    <citation type="journal article" date="2019" name="Int. J. Syst. Evol. Microbiol.">
        <title>The Global Catalogue of Microorganisms (GCM) 10K type strain sequencing project: providing services to taxonomists for standard genome sequencing and annotation.</title>
        <authorList>
            <consortium name="The Broad Institute Genomics Platform"/>
            <consortium name="The Broad Institute Genome Sequencing Center for Infectious Disease"/>
            <person name="Wu L."/>
            <person name="Ma J."/>
        </authorList>
    </citation>
    <scope>NUCLEOTIDE SEQUENCE [LARGE SCALE GENOMIC DNA]</scope>
    <source>
        <strain evidence="3">YJ-61-S</strain>
    </source>
</reference>
<protein>
    <submittedName>
        <fullName evidence="2">Uncharacterized protein</fullName>
    </submittedName>
</protein>
<keyword evidence="1" id="KW-0732">Signal</keyword>
<accession>A0ABV9HZU1</accession>
<feature type="chain" id="PRO_5046280640" evidence="1">
    <location>
        <begin position="21"/>
        <end position="320"/>
    </location>
</feature>
<comment type="caution">
    <text evidence="2">The sequence shown here is derived from an EMBL/GenBank/DDBJ whole genome shotgun (WGS) entry which is preliminary data.</text>
</comment>